<keyword evidence="4" id="KW-1185">Reference proteome</keyword>
<dbReference type="RefSeq" id="XP_033446106.1">
    <property type="nucleotide sequence ID" value="XM_033597197.1"/>
</dbReference>
<dbReference type="OrthoDB" id="3796949at2759"/>
<evidence type="ECO:0000256" key="2">
    <source>
        <dbReference type="SAM" id="Phobius"/>
    </source>
</evidence>
<gene>
    <name evidence="3" type="ORF">M421DRAFT_7617</name>
</gene>
<name>A0A6A5RFH5_9PLEO</name>
<feature type="transmembrane region" description="Helical" evidence="2">
    <location>
        <begin position="227"/>
        <end position="250"/>
    </location>
</feature>
<dbReference type="PANTHER" id="PTHR16861">
    <property type="entry name" value="GLYCOPROTEIN 38"/>
    <property type="match status" value="1"/>
</dbReference>
<dbReference type="GeneID" id="54354864"/>
<sequence>MLFAVMLLAGLANAARYCFEVNEQLPENLVLPECTKPCLGTDTSVLDGVCADNLKDICGLDGGVASYFRVYTACLSRECSAIADRKEFVKIFQTQCGWYPDITDTQARYFGDWKIYLVDGRSTHSQASSTVIQRITSFVTVTSPSTSDAESTSTKIESNTTSTSELFLEPSFTTQTAPATTADTSTSIQDDESSPTLHTSAFSASSSSASSLPLAQDEPQSALSTPAIAGVAIGGILAFALICGIVFFFMRRCKHDSRPLSPPVYEPSNGKMAREKAGLDEPYSSVGVGGPVGFAELDGRSPASPVVEPVHLSMSKRRVTVAQNF</sequence>
<organism evidence="3 4">
    <name type="scientific">Didymella exigua CBS 183.55</name>
    <dbReference type="NCBI Taxonomy" id="1150837"/>
    <lineage>
        <taxon>Eukaryota</taxon>
        <taxon>Fungi</taxon>
        <taxon>Dikarya</taxon>
        <taxon>Ascomycota</taxon>
        <taxon>Pezizomycotina</taxon>
        <taxon>Dothideomycetes</taxon>
        <taxon>Pleosporomycetidae</taxon>
        <taxon>Pleosporales</taxon>
        <taxon>Pleosporineae</taxon>
        <taxon>Didymellaceae</taxon>
        <taxon>Didymella</taxon>
    </lineage>
</organism>
<keyword evidence="2" id="KW-0472">Membrane</keyword>
<feature type="compositionally biased region" description="Low complexity" evidence="1">
    <location>
        <begin position="175"/>
        <end position="187"/>
    </location>
</feature>
<keyword evidence="2" id="KW-1133">Transmembrane helix</keyword>
<dbReference type="AlphaFoldDB" id="A0A6A5RFH5"/>
<feature type="compositionally biased region" description="Polar residues" evidence="1">
    <location>
        <begin position="148"/>
        <end position="162"/>
    </location>
</feature>
<protein>
    <submittedName>
        <fullName evidence="3">Uncharacterized protein</fullName>
    </submittedName>
</protein>
<accession>A0A6A5RFH5</accession>
<dbReference type="PANTHER" id="PTHR16861:SF4">
    <property type="entry name" value="SH3 DOMAIN PROTEIN (AFU_ORTHOLOGUE AFUA_1G13610)"/>
    <property type="match status" value="1"/>
</dbReference>
<keyword evidence="2" id="KW-0812">Transmembrane</keyword>
<feature type="region of interest" description="Disordered" evidence="1">
    <location>
        <begin position="175"/>
        <end position="202"/>
    </location>
</feature>
<proteinExistence type="predicted"/>
<evidence type="ECO:0000313" key="3">
    <source>
        <dbReference type="EMBL" id="KAF1925854.1"/>
    </source>
</evidence>
<feature type="region of interest" description="Disordered" evidence="1">
    <location>
        <begin position="143"/>
        <end position="162"/>
    </location>
</feature>
<dbReference type="EMBL" id="ML978981">
    <property type="protein sequence ID" value="KAF1925854.1"/>
    <property type="molecule type" value="Genomic_DNA"/>
</dbReference>
<dbReference type="CDD" id="cd12087">
    <property type="entry name" value="TM_EGFR-like"/>
    <property type="match status" value="1"/>
</dbReference>
<evidence type="ECO:0000256" key="1">
    <source>
        <dbReference type="SAM" id="MobiDB-lite"/>
    </source>
</evidence>
<evidence type="ECO:0000313" key="4">
    <source>
        <dbReference type="Proteomes" id="UP000800082"/>
    </source>
</evidence>
<reference evidence="3" key="1">
    <citation type="journal article" date="2020" name="Stud. Mycol.">
        <title>101 Dothideomycetes genomes: a test case for predicting lifestyles and emergence of pathogens.</title>
        <authorList>
            <person name="Haridas S."/>
            <person name="Albert R."/>
            <person name="Binder M."/>
            <person name="Bloem J."/>
            <person name="Labutti K."/>
            <person name="Salamov A."/>
            <person name="Andreopoulos B."/>
            <person name="Baker S."/>
            <person name="Barry K."/>
            <person name="Bills G."/>
            <person name="Bluhm B."/>
            <person name="Cannon C."/>
            <person name="Castanera R."/>
            <person name="Culley D."/>
            <person name="Daum C."/>
            <person name="Ezra D."/>
            <person name="Gonzalez J."/>
            <person name="Henrissat B."/>
            <person name="Kuo A."/>
            <person name="Liang C."/>
            <person name="Lipzen A."/>
            <person name="Lutzoni F."/>
            <person name="Magnuson J."/>
            <person name="Mondo S."/>
            <person name="Nolan M."/>
            <person name="Ohm R."/>
            <person name="Pangilinan J."/>
            <person name="Park H.-J."/>
            <person name="Ramirez L."/>
            <person name="Alfaro M."/>
            <person name="Sun H."/>
            <person name="Tritt A."/>
            <person name="Yoshinaga Y."/>
            <person name="Zwiers L.-H."/>
            <person name="Turgeon B."/>
            <person name="Goodwin S."/>
            <person name="Spatafora J."/>
            <person name="Crous P."/>
            <person name="Grigoriev I."/>
        </authorList>
    </citation>
    <scope>NUCLEOTIDE SEQUENCE</scope>
    <source>
        <strain evidence="3">CBS 183.55</strain>
    </source>
</reference>
<dbReference type="Proteomes" id="UP000800082">
    <property type="component" value="Unassembled WGS sequence"/>
</dbReference>